<protein>
    <submittedName>
        <fullName evidence="1">Uncharacterized protein</fullName>
    </submittedName>
</protein>
<proteinExistence type="predicted"/>
<dbReference type="Proteomes" id="UP001152300">
    <property type="component" value="Unassembled WGS sequence"/>
</dbReference>
<organism evidence="1 2">
    <name type="scientific">Sclerotinia nivalis</name>
    <dbReference type="NCBI Taxonomy" id="352851"/>
    <lineage>
        <taxon>Eukaryota</taxon>
        <taxon>Fungi</taxon>
        <taxon>Dikarya</taxon>
        <taxon>Ascomycota</taxon>
        <taxon>Pezizomycotina</taxon>
        <taxon>Leotiomycetes</taxon>
        <taxon>Helotiales</taxon>
        <taxon>Sclerotiniaceae</taxon>
        <taxon>Sclerotinia</taxon>
    </lineage>
</organism>
<gene>
    <name evidence="1" type="ORF">OCU04_009833</name>
</gene>
<dbReference type="EMBL" id="JAPEIS010000011">
    <property type="protein sequence ID" value="KAJ8062053.1"/>
    <property type="molecule type" value="Genomic_DNA"/>
</dbReference>
<sequence>MVHRFNLDETTPDRATDVELARMLNELCWAIDQRNPVFLAADGTNFHSLVSFVHPNASVYLGGMTSGHINYFKIQISLNLNHFQLQRAQEALQHLRNAFYEGQEVRRNSEVVRINYIPYHPVRSLNVRSSLLGLGFVGEAVSEIRRAFERSELYCEVTDQHGNILQGMVPARPIPPIKRQYFTGWNVMQKLGEE</sequence>
<keyword evidence="2" id="KW-1185">Reference proteome</keyword>
<name>A0A9X0AJE0_9HELO</name>
<reference evidence="1" key="1">
    <citation type="submission" date="2022-11" db="EMBL/GenBank/DDBJ databases">
        <title>Genome Resource of Sclerotinia nivalis Strain SnTB1, a Plant Pathogen Isolated from American Ginseng.</title>
        <authorList>
            <person name="Fan S."/>
        </authorList>
    </citation>
    <scope>NUCLEOTIDE SEQUENCE</scope>
    <source>
        <strain evidence="1">SnTB1</strain>
    </source>
</reference>
<evidence type="ECO:0000313" key="1">
    <source>
        <dbReference type="EMBL" id="KAJ8062053.1"/>
    </source>
</evidence>
<dbReference type="OrthoDB" id="3460703at2759"/>
<evidence type="ECO:0000313" key="2">
    <source>
        <dbReference type="Proteomes" id="UP001152300"/>
    </source>
</evidence>
<dbReference type="AlphaFoldDB" id="A0A9X0AJE0"/>
<accession>A0A9X0AJE0</accession>
<comment type="caution">
    <text evidence="1">The sequence shown here is derived from an EMBL/GenBank/DDBJ whole genome shotgun (WGS) entry which is preliminary data.</text>
</comment>